<feature type="region of interest" description="Disordered" evidence="1">
    <location>
        <begin position="206"/>
        <end position="229"/>
    </location>
</feature>
<dbReference type="Gene3D" id="3.40.50.300">
    <property type="entry name" value="P-loop containing nucleotide triphosphate hydrolases"/>
    <property type="match status" value="1"/>
</dbReference>
<dbReference type="GO" id="GO:0003676">
    <property type="term" value="F:nucleic acid binding"/>
    <property type="evidence" value="ECO:0007669"/>
    <property type="project" value="InterPro"/>
</dbReference>
<dbReference type="SUPFAM" id="SSF52540">
    <property type="entry name" value="P-loop containing nucleoside triphosphate hydrolases"/>
    <property type="match status" value="1"/>
</dbReference>
<sequence length="593" mass="67480">MELSTEGSVPLSRNKPTARATTQVLEAVSRNIPKLKEQNYTQWRSAITHSIKAAKLWGYIDGSTEEPSEDNTNELIKYMGEASAVRSAILGSLEPGAQRHIEDALAPREAWLQLERQYLSPGNDDQLVAVEQQLVDLRLEEDGDVVEHLVNFCRLRQRLHGTRLALDEQTSIELLYRSLPLNYRQLIPTPDRTETKDFSALCTRLRDPDPNKLPDTAAPVADTLTPTEDFTNWGVPEDIKTFGLTGDKNPLLEERAAVTCRDCLLKNHEAGEQECPQYEWRRELWGTVPNRTSSTTGKPAEESMGMSTKRFSYEFSEPVKVVLDFGELGLRHELRAKLITLYPKSNSASLCYSYDPSHIRQIDFDTLVGLNHHRIVAGTPDYLLGLINRKVLKTHNLRLLVLDDIDKLIEAGAEERILEIYRQIPPLAQIVASCTVLTSSIANTTLKFLVDPLQIAVDRDEGISVNALHFFVPVRDSRRHIYYLNEAVHQSDRTSRTQSFKQIQRCILVTTKVTFPLTELANCRSILVNYDITSDTEEFFELTKDWRETHSGQDETIITFVTSDTDEIHVIRDLERRYGAEIRELLWDGEALH</sequence>
<feature type="domain" description="DEAD/DEAH-box helicase" evidence="2">
    <location>
        <begin position="367"/>
        <end position="436"/>
    </location>
</feature>
<accession>X8JR75</accession>
<comment type="caution">
    <text evidence="3">The sequence shown here is derived from an EMBL/GenBank/DDBJ whole genome shotgun (WGS) entry which is preliminary data.</text>
</comment>
<dbReference type="GO" id="GO:0005524">
    <property type="term" value="F:ATP binding"/>
    <property type="evidence" value="ECO:0007669"/>
    <property type="project" value="InterPro"/>
</dbReference>
<protein>
    <submittedName>
        <fullName evidence="3">DEAD-box protein</fullName>
    </submittedName>
</protein>
<dbReference type="InterPro" id="IPR027417">
    <property type="entry name" value="P-loop_NTPase"/>
</dbReference>
<dbReference type="EMBL" id="JATN01000309">
    <property type="protein sequence ID" value="EUC66204.1"/>
    <property type="molecule type" value="Genomic_DNA"/>
</dbReference>
<feature type="non-terminal residue" evidence="3">
    <location>
        <position position="593"/>
    </location>
</feature>
<evidence type="ECO:0000259" key="2">
    <source>
        <dbReference type="Pfam" id="PF00270"/>
    </source>
</evidence>
<evidence type="ECO:0000313" key="4">
    <source>
        <dbReference type="Proteomes" id="UP000030108"/>
    </source>
</evidence>
<reference evidence="4" key="1">
    <citation type="journal article" date="2014" name="Genome Announc.">
        <title>Draft genome sequence of the plant-pathogenic soil fungus Rhizoctonia solani anastomosis group 3 strain Rhs1AP.</title>
        <authorList>
            <person name="Cubeta M.A."/>
            <person name="Thomas E."/>
            <person name="Dean R.A."/>
            <person name="Jabaji S."/>
            <person name="Neate S.M."/>
            <person name="Tavantzis S."/>
            <person name="Toda T."/>
            <person name="Vilgalys R."/>
            <person name="Bharathan N."/>
            <person name="Fedorova-Abrams N."/>
            <person name="Pakala S.B."/>
            <person name="Pakala S.M."/>
            <person name="Zafar N."/>
            <person name="Joardar V."/>
            <person name="Losada L."/>
            <person name="Nierman W.C."/>
        </authorList>
    </citation>
    <scope>NUCLEOTIDE SEQUENCE [LARGE SCALE GENOMIC DNA]</scope>
    <source>
        <strain evidence="4">AG-3</strain>
    </source>
</reference>
<organism evidence="3 4">
    <name type="scientific">Rhizoctonia solani AG-3 Rhs1AP</name>
    <dbReference type="NCBI Taxonomy" id="1086054"/>
    <lineage>
        <taxon>Eukaryota</taxon>
        <taxon>Fungi</taxon>
        <taxon>Dikarya</taxon>
        <taxon>Basidiomycota</taxon>
        <taxon>Agaricomycotina</taxon>
        <taxon>Agaricomycetes</taxon>
        <taxon>Cantharellales</taxon>
        <taxon>Ceratobasidiaceae</taxon>
        <taxon>Rhizoctonia</taxon>
    </lineage>
</organism>
<evidence type="ECO:0000313" key="3">
    <source>
        <dbReference type="EMBL" id="EUC66204.1"/>
    </source>
</evidence>
<dbReference type="Pfam" id="PF00270">
    <property type="entry name" value="DEAD"/>
    <property type="match status" value="1"/>
</dbReference>
<dbReference type="Proteomes" id="UP000030108">
    <property type="component" value="Unassembled WGS sequence"/>
</dbReference>
<dbReference type="InterPro" id="IPR011545">
    <property type="entry name" value="DEAD/DEAH_box_helicase_dom"/>
</dbReference>
<gene>
    <name evidence="3" type="ORF">RSOL_472510</name>
</gene>
<dbReference type="PANTHER" id="PTHR47958">
    <property type="entry name" value="ATP-DEPENDENT RNA HELICASE DBP3"/>
    <property type="match status" value="1"/>
</dbReference>
<evidence type="ECO:0000256" key="1">
    <source>
        <dbReference type="SAM" id="MobiDB-lite"/>
    </source>
</evidence>
<name>X8JR75_9AGAM</name>
<dbReference type="Pfam" id="PF14223">
    <property type="entry name" value="Retrotran_gag_2"/>
    <property type="match status" value="1"/>
</dbReference>
<proteinExistence type="predicted"/>
<dbReference type="OrthoDB" id="3239275at2759"/>
<dbReference type="AlphaFoldDB" id="X8JR75"/>